<dbReference type="InterPro" id="IPR007867">
    <property type="entry name" value="GMC_OxRtase_C"/>
</dbReference>
<dbReference type="Gene3D" id="3.30.560.10">
    <property type="entry name" value="Glucose Oxidase, domain 3"/>
    <property type="match status" value="1"/>
</dbReference>
<dbReference type="InterPro" id="IPR000172">
    <property type="entry name" value="GMC_OxRdtase_N"/>
</dbReference>
<name>A0A9W9CBS3_9PLEO</name>
<dbReference type="PROSITE" id="PS00624">
    <property type="entry name" value="GMC_OXRED_2"/>
    <property type="match status" value="1"/>
</dbReference>
<comment type="similarity">
    <text evidence="1">Belongs to the GMC oxidoreductase family.</text>
</comment>
<evidence type="ECO:0000313" key="4">
    <source>
        <dbReference type="EMBL" id="KAJ4355689.1"/>
    </source>
</evidence>
<dbReference type="Gene3D" id="3.50.50.60">
    <property type="entry name" value="FAD/NAD(P)-binding domain"/>
    <property type="match status" value="1"/>
</dbReference>
<dbReference type="Pfam" id="PF05199">
    <property type="entry name" value="GMC_oxred_C"/>
    <property type="match status" value="1"/>
</dbReference>
<evidence type="ECO:0000256" key="2">
    <source>
        <dbReference type="SAM" id="MobiDB-lite"/>
    </source>
</evidence>
<dbReference type="GO" id="GO:0016614">
    <property type="term" value="F:oxidoreductase activity, acting on CH-OH group of donors"/>
    <property type="evidence" value="ECO:0007669"/>
    <property type="project" value="InterPro"/>
</dbReference>
<organism evidence="4 5">
    <name type="scientific">Didymosphaeria variabile</name>
    <dbReference type="NCBI Taxonomy" id="1932322"/>
    <lineage>
        <taxon>Eukaryota</taxon>
        <taxon>Fungi</taxon>
        <taxon>Dikarya</taxon>
        <taxon>Ascomycota</taxon>
        <taxon>Pezizomycotina</taxon>
        <taxon>Dothideomycetes</taxon>
        <taxon>Pleosporomycetidae</taxon>
        <taxon>Pleosporales</taxon>
        <taxon>Massarineae</taxon>
        <taxon>Didymosphaeriaceae</taxon>
        <taxon>Didymosphaeria</taxon>
    </lineage>
</organism>
<dbReference type="EMBL" id="JAPEUX010000003">
    <property type="protein sequence ID" value="KAJ4355689.1"/>
    <property type="molecule type" value="Genomic_DNA"/>
</dbReference>
<dbReference type="Proteomes" id="UP001140513">
    <property type="component" value="Unassembled WGS sequence"/>
</dbReference>
<dbReference type="OrthoDB" id="269227at2759"/>
<evidence type="ECO:0000259" key="3">
    <source>
        <dbReference type="PROSITE" id="PS00624"/>
    </source>
</evidence>
<keyword evidence="5" id="KW-1185">Reference proteome</keyword>
<gene>
    <name evidence="4" type="ORF">N0V89_003709</name>
</gene>
<protein>
    <recommendedName>
        <fullName evidence="3">Glucose-methanol-choline oxidoreductase N-terminal domain-containing protein</fullName>
    </recommendedName>
</protein>
<dbReference type="Pfam" id="PF00732">
    <property type="entry name" value="GMC_oxred_N"/>
    <property type="match status" value="1"/>
</dbReference>
<feature type="domain" description="Glucose-methanol-choline oxidoreductase N-terminal" evidence="3">
    <location>
        <begin position="427"/>
        <end position="441"/>
    </location>
</feature>
<dbReference type="PANTHER" id="PTHR11552">
    <property type="entry name" value="GLUCOSE-METHANOL-CHOLINE GMC OXIDOREDUCTASE"/>
    <property type="match status" value="1"/>
</dbReference>
<sequence length="750" mass="82042">MSYGHESMVPPAEIEEPTEAPQADQEEVTPANNIEVEEIVQHPADDEVVQVQEDPTERQPILLGMSPSMSHQHEARAGTLQEALQPVLEEEREVHVSLEDRVAETTATPDRQEEEVITNDVIEEPAEEVVRRRAAPTPVEDAAGEHDASPSTFIYETLPDGIQEVDVIIAGGGTAGCVVAGRLAEADPDLSILVIEQGPNNLEVPTIVHPALCLSALMPTSNATLFYQGEKESQLGDRELVVPSGGTLGGGSSINLMMYSRAQRSDFNAWKVPGWSTEDMIPYLKKLETYHGPGPKAVHGFEGPINISGGTYRANRSESDWIQAANKVGYPELEDLASLDANNGVQRALRYIGTDGTRQDTAYRYIHPKIQSGRYPNLHVVVNSQVKRVIFDDKRASGVEYRPNPKVHPDGTPRTIRAKKLVVVSSGALGTPSVLERSGLGDPEILKKTGVDVVADLPGVGENYQDHHLMVYPYLSALDEHETLDALLGGRLDVGQLIQENATILGWNAMDTTWKIRPTETEVVALGPDFQALWESDYKNDQNKPLVLGSLVNAFPGDPSLVPAGQYFAMSLFTGYPLSRGSIHISGPETSDKPNFTTGFFSDASCVDIKKHVWAYKKQREIFRRMETYRGELAMLHPPFSSKSSAALVQLGDKPPTNVTDIVYTPEDDKVIEDYVRRHVETTWHSMGTCKMGPREEKGVVDSKLSVYGVEGLKVADLSIPPRNVAANTMNTAVAIAEKAADIIIKELGL</sequence>
<dbReference type="GeneID" id="80907239"/>
<accession>A0A9W9CBS3</accession>
<evidence type="ECO:0000256" key="1">
    <source>
        <dbReference type="ARBA" id="ARBA00010790"/>
    </source>
</evidence>
<comment type="caution">
    <text evidence="4">The sequence shown here is derived from an EMBL/GenBank/DDBJ whole genome shotgun (WGS) entry which is preliminary data.</text>
</comment>
<dbReference type="SUPFAM" id="SSF51905">
    <property type="entry name" value="FAD/NAD(P)-binding domain"/>
    <property type="match status" value="1"/>
</dbReference>
<dbReference type="InterPro" id="IPR036188">
    <property type="entry name" value="FAD/NAD-bd_sf"/>
</dbReference>
<dbReference type="SUPFAM" id="SSF54373">
    <property type="entry name" value="FAD-linked reductases, C-terminal domain"/>
    <property type="match status" value="1"/>
</dbReference>
<dbReference type="PANTHER" id="PTHR11552:SF78">
    <property type="entry name" value="GLUCOSE-METHANOL-CHOLINE OXIDOREDUCTASE N-TERMINAL DOMAIN-CONTAINING PROTEIN"/>
    <property type="match status" value="1"/>
</dbReference>
<dbReference type="GO" id="GO:0050660">
    <property type="term" value="F:flavin adenine dinucleotide binding"/>
    <property type="evidence" value="ECO:0007669"/>
    <property type="project" value="InterPro"/>
</dbReference>
<dbReference type="InterPro" id="IPR012132">
    <property type="entry name" value="GMC_OxRdtase"/>
</dbReference>
<reference evidence="4" key="1">
    <citation type="submission" date="2022-10" db="EMBL/GenBank/DDBJ databases">
        <title>Tapping the CABI collections for fungal endophytes: first genome assemblies for Collariella, Neodidymelliopsis, Ascochyta clinopodiicola, Didymella pomorum, Didymosphaeria variabile, Neocosmospora piperis and Neocucurbitaria cava.</title>
        <authorList>
            <person name="Hill R."/>
        </authorList>
    </citation>
    <scope>NUCLEOTIDE SEQUENCE</scope>
    <source>
        <strain evidence="4">IMI 356815</strain>
    </source>
</reference>
<dbReference type="AlphaFoldDB" id="A0A9W9CBS3"/>
<dbReference type="RefSeq" id="XP_056072815.1">
    <property type="nucleotide sequence ID" value="XM_056212507.1"/>
</dbReference>
<feature type="region of interest" description="Disordered" evidence="2">
    <location>
        <begin position="1"/>
        <end position="32"/>
    </location>
</feature>
<evidence type="ECO:0000313" key="5">
    <source>
        <dbReference type="Proteomes" id="UP001140513"/>
    </source>
</evidence>
<proteinExistence type="inferred from homology"/>